<dbReference type="PANTHER" id="PTHR42743">
    <property type="entry name" value="AMINO-ACID AMINOTRANSFERASE"/>
    <property type="match status" value="1"/>
</dbReference>
<reference evidence="2 3" key="1">
    <citation type="journal article" date="2018" name="Nat. Ecol. Evol.">
        <title>Pezizomycetes genomes reveal the molecular basis of ectomycorrhizal truffle lifestyle.</title>
        <authorList>
            <person name="Murat C."/>
            <person name="Payen T."/>
            <person name="Noel B."/>
            <person name="Kuo A."/>
            <person name="Morin E."/>
            <person name="Chen J."/>
            <person name="Kohler A."/>
            <person name="Krizsan K."/>
            <person name="Balestrini R."/>
            <person name="Da Silva C."/>
            <person name="Montanini B."/>
            <person name="Hainaut M."/>
            <person name="Levati E."/>
            <person name="Barry K.W."/>
            <person name="Belfiori B."/>
            <person name="Cichocki N."/>
            <person name="Clum A."/>
            <person name="Dockter R.B."/>
            <person name="Fauchery L."/>
            <person name="Guy J."/>
            <person name="Iotti M."/>
            <person name="Le Tacon F."/>
            <person name="Lindquist E.A."/>
            <person name="Lipzen A."/>
            <person name="Malagnac F."/>
            <person name="Mello A."/>
            <person name="Molinier V."/>
            <person name="Miyauchi S."/>
            <person name="Poulain J."/>
            <person name="Riccioni C."/>
            <person name="Rubini A."/>
            <person name="Sitrit Y."/>
            <person name="Splivallo R."/>
            <person name="Traeger S."/>
            <person name="Wang M."/>
            <person name="Zifcakova L."/>
            <person name="Wipf D."/>
            <person name="Zambonelli A."/>
            <person name="Paolocci F."/>
            <person name="Nowrousian M."/>
            <person name="Ottonello S."/>
            <person name="Baldrian P."/>
            <person name="Spatafora J.W."/>
            <person name="Henrissat B."/>
            <person name="Nagy L.G."/>
            <person name="Aury J.M."/>
            <person name="Wincker P."/>
            <person name="Grigoriev I.V."/>
            <person name="Bonfante P."/>
            <person name="Martin F.M."/>
        </authorList>
    </citation>
    <scope>NUCLEOTIDE SEQUENCE [LARGE SCALE GENOMIC DNA]</scope>
    <source>
        <strain evidence="2 3">120613-1</strain>
    </source>
</reference>
<dbReference type="GO" id="GO:0008483">
    <property type="term" value="F:transaminase activity"/>
    <property type="evidence" value="ECO:0007669"/>
    <property type="project" value="UniProtKB-KW"/>
</dbReference>
<dbReference type="Pfam" id="PF01063">
    <property type="entry name" value="Aminotran_4"/>
    <property type="match status" value="1"/>
</dbReference>
<name>A0A3N4JE93_9PEZI</name>
<evidence type="ECO:0000313" key="2">
    <source>
        <dbReference type="EMBL" id="RPA96575.1"/>
    </source>
</evidence>
<keyword evidence="2" id="KW-0032">Aminotransferase</keyword>
<dbReference type="PANTHER" id="PTHR42743:SF11">
    <property type="entry name" value="AMINODEOXYCHORISMATE LYASE"/>
    <property type="match status" value="1"/>
</dbReference>
<dbReference type="Gene3D" id="3.20.10.10">
    <property type="entry name" value="D-amino Acid Aminotransferase, subunit A, domain 2"/>
    <property type="match status" value="1"/>
</dbReference>
<dbReference type="AlphaFoldDB" id="A0A3N4JE93"/>
<dbReference type="OrthoDB" id="5288718at2759"/>
<dbReference type="SUPFAM" id="SSF56752">
    <property type="entry name" value="D-aminoacid aminotransferase-like PLP-dependent enzymes"/>
    <property type="match status" value="1"/>
</dbReference>
<comment type="similarity">
    <text evidence="1">Belongs to the class-IV pyridoxal-phosphate-dependent aminotransferase family.</text>
</comment>
<dbReference type="STRING" id="1336337.A0A3N4JE93"/>
<dbReference type="InterPro" id="IPR050571">
    <property type="entry name" value="Class-IV_PLP-Dep_Aminotrnsfr"/>
</dbReference>
<dbReference type="Proteomes" id="UP000276215">
    <property type="component" value="Unassembled WGS sequence"/>
</dbReference>
<dbReference type="InterPro" id="IPR036038">
    <property type="entry name" value="Aminotransferase-like"/>
</dbReference>
<organism evidence="2 3">
    <name type="scientific">Choiromyces venosus 120613-1</name>
    <dbReference type="NCBI Taxonomy" id="1336337"/>
    <lineage>
        <taxon>Eukaryota</taxon>
        <taxon>Fungi</taxon>
        <taxon>Dikarya</taxon>
        <taxon>Ascomycota</taxon>
        <taxon>Pezizomycotina</taxon>
        <taxon>Pezizomycetes</taxon>
        <taxon>Pezizales</taxon>
        <taxon>Tuberaceae</taxon>
        <taxon>Choiromyces</taxon>
    </lineage>
</organism>
<dbReference type="Gene3D" id="3.30.470.10">
    <property type="match status" value="1"/>
</dbReference>
<keyword evidence="3" id="KW-1185">Reference proteome</keyword>
<dbReference type="InterPro" id="IPR043131">
    <property type="entry name" value="BCAT-like_N"/>
</dbReference>
<sequence length="256" mass="27851">MSDQPFQAFTSLRYDPLLLTSSANTTYSHNPSSPSPFYLLSHHRDRMLSAAQHFNWSESTTTPLQDLTLVHKTCLAAVHSSSDSKTGLRVRLLLSPGGELTAETTPTPQVSDITRFFPQSLPAEGEDEALGEWTVVLDTLPTEVSGFTGFKTTQRGMYDSARARGGISSFAETKEVLLWNADGEVMEGSLTNVFFRRGGKWVTPPLSCGGQAGTVRRYLLEKGMAEEGVVVKGEIVPGERVLLSNGVRGVWAAKVV</sequence>
<keyword evidence="2" id="KW-0808">Transferase</keyword>
<dbReference type="InterPro" id="IPR001544">
    <property type="entry name" value="Aminotrans_IV"/>
</dbReference>
<dbReference type="InterPro" id="IPR043132">
    <property type="entry name" value="BCAT-like_C"/>
</dbReference>
<accession>A0A3N4JE93</accession>
<evidence type="ECO:0000313" key="3">
    <source>
        <dbReference type="Proteomes" id="UP000276215"/>
    </source>
</evidence>
<evidence type="ECO:0000256" key="1">
    <source>
        <dbReference type="ARBA" id="ARBA00009320"/>
    </source>
</evidence>
<gene>
    <name evidence="2" type="ORF">L873DRAFT_1694202</name>
</gene>
<dbReference type="EMBL" id="ML120413">
    <property type="protein sequence ID" value="RPA96575.1"/>
    <property type="molecule type" value="Genomic_DNA"/>
</dbReference>
<dbReference type="GO" id="GO:0046394">
    <property type="term" value="P:carboxylic acid biosynthetic process"/>
    <property type="evidence" value="ECO:0007669"/>
    <property type="project" value="UniProtKB-ARBA"/>
</dbReference>
<protein>
    <submittedName>
        <fullName evidence="2">D-aminoacid aminotransferase-like PLP-dependent enzyme</fullName>
    </submittedName>
</protein>
<proteinExistence type="inferred from homology"/>